<evidence type="ECO:0000313" key="3">
    <source>
        <dbReference type="Proteomes" id="UP001497444"/>
    </source>
</evidence>
<organism evidence="2 3">
    <name type="scientific">Sphagnum jensenii</name>
    <dbReference type="NCBI Taxonomy" id="128206"/>
    <lineage>
        <taxon>Eukaryota</taxon>
        <taxon>Viridiplantae</taxon>
        <taxon>Streptophyta</taxon>
        <taxon>Embryophyta</taxon>
        <taxon>Bryophyta</taxon>
        <taxon>Sphagnophytina</taxon>
        <taxon>Sphagnopsida</taxon>
        <taxon>Sphagnales</taxon>
        <taxon>Sphagnaceae</taxon>
        <taxon>Sphagnum</taxon>
    </lineage>
</organism>
<dbReference type="Proteomes" id="UP001497444">
    <property type="component" value="Chromosome 2"/>
</dbReference>
<keyword evidence="1" id="KW-0175">Coiled coil</keyword>
<evidence type="ECO:0000256" key="1">
    <source>
        <dbReference type="SAM" id="Coils"/>
    </source>
</evidence>
<evidence type="ECO:0000313" key="2">
    <source>
        <dbReference type="EMBL" id="CAK9267707.1"/>
    </source>
</evidence>
<keyword evidence="3" id="KW-1185">Reference proteome</keyword>
<name>A0ABP0WMT1_9BRYO</name>
<gene>
    <name evidence="2" type="ORF">CSSPJE1EN1_LOCUS13185</name>
</gene>
<sequence>MMDHLPQHCVEIIVEKVAQSEDVIDAAVSLARLSCASKSLHDAAMDAGGWKTSVQLHFGVSFSTSKRAAVMFKQWYSFAREELAIIESKNQELNDQNLTALDELRREELLSIHLRVKNDEFTVAEANRRFGLMDADLKFLNQLRKEELNVFDRLREEQLTLAEVEQIYHLCEADLKHKHREAWLDTRYRPPALIRLFRLLDVLQTVQRKHGSMVAFQAHRLKNWNRKLKYWHRDMHEQKEVQSRLLQN</sequence>
<accession>A0ABP0WMT1</accession>
<protein>
    <submittedName>
        <fullName evidence="2">Uncharacterized protein</fullName>
    </submittedName>
</protein>
<reference evidence="2 3" key="1">
    <citation type="submission" date="2024-02" db="EMBL/GenBank/DDBJ databases">
        <authorList>
            <consortium name="ELIXIR-Norway"/>
            <consortium name="Elixir Norway"/>
        </authorList>
    </citation>
    <scope>NUCLEOTIDE SEQUENCE [LARGE SCALE GENOMIC DNA]</scope>
</reference>
<dbReference type="EMBL" id="OZ020097">
    <property type="protein sequence ID" value="CAK9267707.1"/>
    <property type="molecule type" value="Genomic_DNA"/>
</dbReference>
<proteinExistence type="predicted"/>
<feature type="coiled-coil region" evidence="1">
    <location>
        <begin position="76"/>
        <end position="110"/>
    </location>
</feature>